<accession>A0ABC8LGD6</accession>
<evidence type="ECO:0000313" key="1">
    <source>
        <dbReference type="EMBL" id="CAH8382613.1"/>
    </source>
</evidence>
<reference evidence="1 2" key="1">
    <citation type="submission" date="2022-03" db="EMBL/GenBank/DDBJ databases">
        <authorList>
            <person name="Macdonald S."/>
            <person name="Ahmed S."/>
            <person name="Newling K."/>
        </authorList>
    </citation>
    <scope>NUCLEOTIDE SEQUENCE [LARGE SCALE GENOMIC DNA]</scope>
</reference>
<dbReference type="AlphaFoldDB" id="A0ABC8LGD6"/>
<dbReference type="Proteomes" id="UP001642260">
    <property type="component" value="Unassembled WGS sequence"/>
</dbReference>
<sequence>MSCDSDELQRSRSKLKRVAAKESLNVGDRIYLPLSVGNHAQPLSKRESFRCNEEECKFVCSLVLYKDPAITVLNKPHGMVVQVSHMYFHAF</sequence>
<name>A0ABC8LGD6_ERUVS</name>
<organism evidence="1 2">
    <name type="scientific">Eruca vesicaria subsp. sativa</name>
    <name type="common">Garden rocket</name>
    <name type="synonym">Eruca sativa</name>
    <dbReference type="NCBI Taxonomy" id="29727"/>
    <lineage>
        <taxon>Eukaryota</taxon>
        <taxon>Viridiplantae</taxon>
        <taxon>Streptophyta</taxon>
        <taxon>Embryophyta</taxon>
        <taxon>Tracheophyta</taxon>
        <taxon>Spermatophyta</taxon>
        <taxon>Magnoliopsida</taxon>
        <taxon>eudicotyledons</taxon>
        <taxon>Gunneridae</taxon>
        <taxon>Pentapetalae</taxon>
        <taxon>rosids</taxon>
        <taxon>malvids</taxon>
        <taxon>Brassicales</taxon>
        <taxon>Brassicaceae</taxon>
        <taxon>Brassiceae</taxon>
        <taxon>Eruca</taxon>
    </lineage>
</organism>
<evidence type="ECO:0000313" key="2">
    <source>
        <dbReference type="Proteomes" id="UP001642260"/>
    </source>
</evidence>
<dbReference type="EMBL" id="CAKOAT010559598">
    <property type="protein sequence ID" value="CAH8382613.1"/>
    <property type="molecule type" value="Genomic_DNA"/>
</dbReference>
<keyword evidence="2" id="KW-1185">Reference proteome</keyword>
<proteinExistence type="predicted"/>
<comment type="caution">
    <text evidence="1">The sequence shown here is derived from an EMBL/GenBank/DDBJ whole genome shotgun (WGS) entry which is preliminary data.</text>
</comment>
<protein>
    <submittedName>
        <fullName evidence="1">Uncharacterized protein</fullName>
    </submittedName>
</protein>
<gene>
    <name evidence="1" type="ORF">ERUC_LOCUS35096</name>
</gene>